<evidence type="ECO:0000313" key="1">
    <source>
        <dbReference type="EMBL" id="KAJ8299150.1"/>
    </source>
</evidence>
<evidence type="ECO:0000313" key="2">
    <source>
        <dbReference type="Proteomes" id="UP001217089"/>
    </source>
</evidence>
<name>A0ABQ9E1Z9_TEGGR</name>
<protein>
    <submittedName>
        <fullName evidence="1">Uncharacterized protein</fullName>
    </submittedName>
</protein>
<accession>A0ABQ9E1Z9</accession>
<gene>
    <name evidence="1" type="ORF">KUTeg_023210</name>
</gene>
<proteinExistence type="predicted"/>
<dbReference type="Proteomes" id="UP001217089">
    <property type="component" value="Unassembled WGS sequence"/>
</dbReference>
<comment type="caution">
    <text evidence="1">The sequence shown here is derived from an EMBL/GenBank/DDBJ whole genome shotgun (WGS) entry which is preliminary data.</text>
</comment>
<keyword evidence="2" id="KW-1185">Reference proteome</keyword>
<sequence length="253" mass="29189">MACMKLYPIVTVSVLWGNLWNGQRICFRCNNFVSVHIINKGRFTLTLSDAAFLRSSSRGRPTPHSMPSLSRHNLNSSSLYNKELVERGELPPPKEQTIVYFITYSSKCYICYIPSHFSVTQVYLQTKRFPTVVLFCNHVIPTSGSDCIAMWFLPVAQVYHTVCDVLYFRYTKLFVKFCILVMIEISKHKSLDKMVIKIGDEKFFGYHNQKLSPTDFCGGDDHYRLFSKKKVIPHLETLKNNGPVRHDTLSNEI</sequence>
<dbReference type="EMBL" id="JARBDR010000921">
    <property type="protein sequence ID" value="KAJ8299150.1"/>
    <property type="molecule type" value="Genomic_DNA"/>
</dbReference>
<organism evidence="1 2">
    <name type="scientific">Tegillarca granosa</name>
    <name type="common">Malaysian cockle</name>
    <name type="synonym">Anadara granosa</name>
    <dbReference type="NCBI Taxonomy" id="220873"/>
    <lineage>
        <taxon>Eukaryota</taxon>
        <taxon>Metazoa</taxon>
        <taxon>Spiralia</taxon>
        <taxon>Lophotrochozoa</taxon>
        <taxon>Mollusca</taxon>
        <taxon>Bivalvia</taxon>
        <taxon>Autobranchia</taxon>
        <taxon>Pteriomorphia</taxon>
        <taxon>Arcoida</taxon>
        <taxon>Arcoidea</taxon>
        <taxon>Arcidae</taxon>
        <taxon>Tegillarca</taxon>
    </lineage>
</organism>
<reference evidence="1 2" key="1">
    <citation type="submission" date="2022-12" db="EMBL/GenBank/DDBJ databases">
        <title>Chromosome-level genome of Tegillarca granosa.</title>
        <authorList>
            <person name="Kim J."/>
        </authorList>
    </citation>
    <scope>NUCLEOTIDE SEQUENCE [LARGE SCALE GENOMIC DNA]</scope>
    <source>
        <strain evidence="1">Teg-2019</strain>
        <tissue evidence="1">Adductor muscle</tissue>
    </source>
</reference>